<comment type="caution">
    <text evidence="1">The sequence shown here is derived from an EMBL/GenBank/DDBJ whole genome shotgun (WGS) entry which is preliminary data.</text>
</comment>
<dbReference type="AlphaFoldDB" id="A0A6L2PLS2"/>
<evidence type="ECO:0000313" key="1">
    <source>
        <dbReference type="EMBL" id="GFG31498.1"/>
    </source>
</evidence>
<name>A0A6L2PLS2_COPFO</name>
<dbReference type="Proteomes" id="UP000502823">
    <property type="component" value="Unassembled WGS sequence"/>
</dbReference>
<protein>
    <submittedName>
        <fullName evidence="1">Uncharacterized protein</fullName>
    </submittedName>
</protein>
<evidence type="ECO:0000313" key="2">
    <source>
        <dbReference type="Proteomes" id="UP000502823"/>
    </source>
</evidence>
<sequence length="419" mass="46579">MSPQEGSPHSDDVCTDKNLLLTHWLSGQTAITIIRTVAHPAEECEDKSVSCENISRDKRRGICSVLELGLGEEVEDGTGDGESMEKHKRRGICSLEPEMEVELAAHLEGRQKRCGICSPDLVGLDLSNKDVEDLDNKEHGICSAVELTEQATHSDNSVKHPDDETPSDVLSVPSEVLSAHDYENMCADRPLAEFFAEDHDPSMFVAQPYVVDQHGALFPLTTLDTIVEELEESSTSTESSETMRHKQCHDSASTLVAPINEICHAHARAEFELSPSSEDNISTKPSPEVILDASPYLESVQNMDSHCPTNDIMPKIDDSVPRKKQAANRPCRKFYLLHEKFEAKQTEANIEVDPKPPETPQFCVDCPAVSRDDSRLSVPCESERESIVCFNKENVTPVVPKRIKQWNNYLKAQNSCNSR</sequence>
<gene>
    <name evidence="1" type="ORF">Cfor_11379</name>
</gene>
<dbReference type="EMBL" id="BLKM01010893">
    <property type="protein sequence ID" value="GFG31498.1"/>
    <property type="molecule type" value="Genomic_DNA"/>
</dbReference>
<dbReference type="OrthoDB" id="6356248at2759"/>
<proteinExistence type="predicted"/>
<reference evidence="2" key="1">
    <citation type="submission" date="2020-01" db="EMBL/GenBank/DDBJ databases">
        <title>Draft genome sequence of the Termite Coptotermes fromosanus.</title>
        <authorList>
            <person name="Itakura S."/>
            <person name="Yosikawa Y."/>
            <person name="Umezawa K."/>
        </authorList>
    </citation>
    <scope>NUCLEOTIDE SEQUENCE [LARGE SCALE GENOMIC DNA]</scope>
</reference>
<keyword evidence="2" id="KW-1185">Reference proteome</keyword>
<accession>A0A6L2PLS2</accession>
<organism evidence="1 2">
    <name type="scientific">Coptotermes formosanus</name>
    <name type="common">Formosan subterranean termite</name>
    <dbReference type="NCBI Taxonomy" id="36987"/>
    <lineage>
        <taxon>Eukaryota</taxon>
        <taxon>Metazoa</taxon>
        <taxon>Ecdysozoa</taxon>
        <taxon>Arthropoda</taxon>
        <taxon>Hexapoda</taxon>
        <taxon>Insecta</taxon>
        <taxon>Pterygota</taxon>
        <taxon>Neoptera</taxon>
        <taxon>Polyneoptera</taxon>
        <taxon>Dictyoptera</taxon>
        <taxon>Blattodea</taxon>
        <taxon>Blattoidea</taxon>
        <taxon>Termitoidae</taxon>
        <taxon>Rhinotermitidae</taxon>
        <taxon>Coptotermes</taxon>
    </lineage>
</organism>
<dbReference type="InParanoid" id="A0A6L2PLS2"/>